<dbReference type="PROSITE" id="PS00671">
    <property type="entry name" value="D_2_HYDROXYACID_DH_3"/>
    <property type="match status" value="1"/>
</dbReference>
<dbReference type="InterPro" id="IPR036291">
    <property type="entry name" value="NAD(P)-bd_dom_sf"/>
</dbReference>
<dbReference type="Proteomes" id="UP000799772">
    <property type="component" value="Unassembled WGS sequence"/>
</dbReference>
<evidence type="ECO:0000313" key="9">
    <source>
        <dbReference type="Proteomes" id="UP000799772"/>
    </source>
</evidence>
<evidence type="ECO:0000256" key="1">
    <source>
        <dbReference type="ARBA" id="ARBA00005854"/>
    </source>
</evidence>
<dbReference type="InterPro" id="IPR029753">
    <property type="entry name" value="D-isomer_DH_CS"/>
</dbReference>
<reference evidence="8" key="1">
    <citation type="journal article" date="2020" name="Stud. Mycol.">
        <title>101 Dothideomycetes genomes: a test case for predicting lifestyles and emergence of pathogens.</title>
        <authorList>
            <person name="Haridas S."/>
            <person name="Albert R."/>
            <person name="Binder M."/>
            <person name="Bloem J."/>
            <person name="Labutti K."/>
            <person name="Salamov A."/>
            <person name="Andreopoulos B."/>
            <person name="Baker S."/>
            <person name="Barry K."/>
            <person name="Bills G."/>
            <person name="Bluhm B."/>
            <person name="Cannon C."/>
            <person name="Castanera R."/>
            <person name="Culley D."/>
            <person name="Daum C."/>
            <person name="Ezra D."/>
            <person name="Gonzalez J."/>
            <person name="Henrissat B."/>
            <person name="Kuo A."/>
            <person name="Liang C."/>
            <person name="Lipzen A."/>
            <person name="Lutzoni F."/>
            <person name="Magnuson J."/>
            <person name="Mondo S."/>
            <person name="Nolan M."/>
            <person name="Ohm R."/>
            <person name="Pangilinan J."/>
            <person name="Park H.-J."/>
            <person name="Ramirez L."/>
            <person name="Alfaro M."/>
            <person name="Sun H."/>
            <person name="Tritt A."/>
            <person name="Yoshinaga Y."/>
            <person name="Zwiers L.-H."/>
            <person name="Turgeon B."/>
            <person name="Goodwin S."/>
            <person name="Spatafora J."/>
            <person name="Crous P."/>
            <person name="Grigoriev I."/>
        </authorList>
    </citation>
    <scope>NUCLEOTIDE SEQUENCE</scope>
    <source>
        <strain evidence="8">CBS 133067</strain>
    </source>
</reference>
<keyword evidence="9" id="KW-1185">Reference proteome</keyword>
<dbReference type="GO" id="GO:0051287">
    <property type="term" value="F:NAD binding"/>
    <property type="evidence" value="ECO:0007669"/>
    <property type="project" value="InterPro"/>
</dbReference>
<evidence type="ECO:0000256" key="5">
    <source>
        <dbReference type="RuleBase" id="RU003719"/>
    </source>
</evidence>
<dbReference type="GO" id="GO:0008652">
    <property type="term" value="P:amino acid biosynthetic process"/>
    <property type="evidence" value="ECO:0007669"/>
    <property type="project" value="UniProtKB-KW"/>
</dbReference>
<evidence type="ECO:0000256" key="2">
    <source>
        <dbReference type="ARBA" id="ARBA00022605"/>
    </source>
</evidence>
<dbReference type="EMBL" id="ML978130">
    <property type="protein sequence ID" value="KAF2096085.1"/>
    <property type="molecule type" value="Genomic_DNA"/>
</dbReference>
<accession>A0A9P4M3U3</accession>
<dbReference type="PANTHER" id="PTHR42789:SF1">
    <property type="entry name" value="D-ISOMER SPECIFIC 2-HYDROXYACID DEHYDROGENASE FAMILY PROTEIN (AFU_ORTHOLOGUE AFUA_6G10090)"/>
    <property type="match status" value="1"/>
</dbReference>
<feature type="domain" description="D-isomer specific 2-hydroxyacid dehydrogenase NAD-binding" evidence="7">
    <location>
        <begin position="129"/>
        <end position="318"/>
    </location>
</feature>
<dbReference type="InterPro" id="IPR006140">
    <property type="entry name" value="D-isomer_DH_NAD-bd"/>
</dbReference>
<evidence type="ECO:0000256" key="4">
    <source>
        <dbReference type="ARBA" id="ARBA00023027"/>
    </source>
</evidence>
<evidence type="ECO:0000256" key="3">
    <source>
        <dbReference type="ARBA" id="ARBA00023002"/>
    </source>
</evidence>
<proteinExistence type="inferred from homology"/>
<dbReference type="Gene3D" id="3.40.50.720">
    <property type="entry name" value="NAD(P)-binding Rossmann-like Domain"/>
    <property type="match status" value="2"/>
</dbReference>
<dbReference type="Pfam" id="PF02826">
    <property type="entry name" value="2-Hacid_dh_C"/>
    <property type="match status" value="1"/>
</dbReference>
<dbReference type="SUPFAM" id="SSF52283">
    <property type="entry name" value="Formate/glycerate dehydrogenase catalytic domain-like"/>
    <property type="match status" value="1"/>
</dbReference>
<dbReference type="PANTHER" id="PTHR42789">
    <property type="entry name" value="D-ISOMER SPECIFIC 2-HYDROXYACID DEHYDROGENASE FAMILY PROTEIN (AFU_ORTHOLOGUE AFUA_6G10090)"/>
    <property type="match status" value="1"/>
</dbReference>
<comment type="similarity">
    <text evidence="1 5">Belongs to the D-isomer specific 2-hydroxyacid dehydrogenase family.</text>
</comment>
<keyword evidence="4" id="KW-0520">NAD</keyword>
<dbReference type="SUPFAM" id="SSF51735">
    <property type="entry name" value="NAD(P)-binding Rossmann-fold domains"/>
    <property type="match status" value="1"/>
</dbReference>
<dbReference type="AlphaFoldDB" id="A0A9P4M3U3"/>
<keyword evidence="2" id="KW-0028">Amino-acid biosynthesis</keyword>
<dbReference type="PROSITE" id="PS00065">
    <property type="entry name" value="D_2_HYDROXYACID_DH_1"/>
    <property type="match status" value="1"/>
</dbReference>
<evidence type="ECO:0000313" key="8">
    <source>
        <dbReference type="EMBL" id="KAF2096085.1"/>
    </source>
</evidence>
<organism evidence="8 9">
    <name type="scientific">Rhizodiscina lignyota</name>
    <dbReference type="NCBI Taxonomy" id="1504668"/>
    <lineage>
        <taxon>Eukaryota</taxon>
        <taxon>Fungi</taxon>
        <taxon>Dikarya</taxon>
        <taxon>Ascomycota</taxon>
        <taxon>Pezizomycotina</taxon>
        <taxon>Dothideomycetes</taxon>
        <taxon>Pleosporomycetidae</taxon>
        <taxon>Aulographales</taxon>
        <taxon>Rhizodiscinaceae</taxon>
        <taxon>Rhizodiscina</taxon>
    </lineage>
</organism>
<dbReference type="InterPro" id="IPR050857">
    <property type="entry name" value="D-2-hydroxyacid_DH"/>
</dbReference>
<dbReference type="CDD" id="cd12169">
    <property type="entry name" value="PGDH_like_1"/>
    <property type="match status" value="1"/>
</dbReference>
<dbReference type="InterPro" id="IPR006139">
    <property type="entry name" value="D-isomer_2_OHA_DH_cat_dom"/>
</dbReference>
<dbReference type="GO" id="GO:0016616">
    <property type="term" value="F:oxidoreductase activity, acting on the CH-OH group of donors, NAD or NADP as acceptor"/>
    <property type="evidence" value="ECO:0007669"/>
    <property type="project" value="InterPro"/>
</dbReference>
<dbReference type="InterPro" id="IPR029752">
    <property type="entry name" value="D-isomer_DH_CS1"/>
</dbReference>
<gene>
    <name evidence="8" type="ORF">NA57DRAFT_43233</name>
</gene>
<dbReference type="Pfam" id="PF00389">
    <property type="entry name" value="2-Hacid_dh"/>
    <property type="match status" value="1"/>
</dbReference>
<keyword evidence="3 5" id="KW-0560">Oxidoreductase</keyword>
<protein>
    <submittedName>
        <fullName evidence="8">D-isomer specific 2-hydroxyacid dehydrogenase</fullName>
    </submittedName>
</protein>
<comment type="caution">
    <text evidence="8">The sequence shown here is derived from an EMBL/GenBank/DDBJ whole genome shotgun (WGS) entry which is preliminary data.</text>
</comment>
<name>A0A9P4M3U3_9PEZI</name>
<evidence type="ECO:0000259" key="6">
    <source>
        <dbReference type="Pfam" id="PF00389"/>
    </source>
</evidence>
<dbReference type="OrthoDB" id="298012at2759"/>
<feature type="domain" description="D-isomer specific 2-hydroxyacid dehydrogenase catalytic" evidence="6">
    <location>
        <begin position="35"/>
        <end position="350"/>
    </location>
</feature>
<sequence length="350" mass="37902">MAKVRLAILDDYQDIAPAKFSHLSSKVDVVSFPKTLNARDPEQKQQLIAQLQPFDIVSTMRERTAFPADVVNQLPNLKLLLTTGMRNASFDMDALTKRGVVVAGAKGFGKAGEKSAPTSLDSTMEHGWAMILGLARRLASSDVSIANGGWQTGAAFGLKAKTLGILGLGKLGADTARIGVAFGMKILAWSTSLTQEKADAEAEKMGLAKGVFKCASSKKELCETADILSVHYVLSDRSRGIVGAEELAQLKPSALVVNTSRGPLIDEEALLKTLEQGKIWGAALDVFDVEPLPASSPWRTTAWGKDGRSEVLLSPHMGYVEEDAMRRWYEDTAINVETWLEGRKLETQIN</sequence>
<evidence type="ECO:0000259" key="7">
    <source>
        <dbReference type="Pfam" id="PF02826"/>
    </source>
</evidence>